<keyword evidence="4" id="KW-1185">Reference proteome</keyword>
<organism evidence="3 4">
    <name type="scientific">Fomitopsis schrenkii</name>
    <name type="common">Brown rot fungus</name>
    <dbReference type="NCBI Taxonomy" id="2126942"/>
    <lineage>
        <taxon>Eukaryota</taxon>
        <taxon>Fungi</taxon>
        <taxon>Dikarya</taxon>
        <taxon>Basidiomycota</taxon>
        <taxon>Agaricomycotina</taxon>
        <taxon>Agaricomycetes</taxon>
        <taxon>Polyporales</taxon>
        <taxon>Fomitopsis</taxon>
    </lineage>
</organism>
<feature type="domain" description="BTB" evidence="2">
    <location>
        <begin position="43"/>
        <end position="121"/>
    </location>
</feature>
<dbReference type="HOGENOM" id="CLU_033082_3_0_1"/>
<dbReference type="EMBL" id="KE504136">
    <property type="protein sequence ID" value="EPT02349.1"/>
    <property type="molecule type" value="Genomic_DNA"/>
</dbReference>
<dbReference type="InterPro" id="IPR011333">
    <property type="entry name" value="SKP1/BTB/POZ_sf"/>
</dbReference>
<evidence type="ECO:0000256" key="1">
    <source>
        <dbReference type="SAM" id="MobiDB-lite"/>
    </source>
</evidence>
<dbReference type="Gene3D" id="3.30.710.10">
    <property type="entry name" value="Potassium Channel Kv1.1, Chain A"/>
    <property type="match status" value="1"/>
</dbReference>
<gene>
    <name evidence="3" type="ORF">FOMPIDRAFT_141471</name>
</gene>
<dbReference type="PROSITE" id="PS50097">
    <property type="entry name" value="BTB"/>
    <property type="match status" value="1"/>
</dbReference>
<dbReference type="InParanoid" id="S8EGL6"/>
<evidence type="ECO:0000259" key="2">
    <source>
        <dbReference type="PROSITE" id="PS50097"/>
    </source>
</evidence>
<dbReference type="InterPro" id="IPR000210">
    <property type="entry name" value="BTB/POZ_dom"/>
</dbReference>
<feature type="region of interest" description="Disordered" evidence="1">
    <location>
        <begin position="1"/>
        <end position="27"/>
    </location>
</feature>
<feature type="compositionally biased region" description="Basic and acidic residues" evidence="1">
    <location>
        <begin position="1"/>
        <end position="10"/>
    </location>
</feature>
<proteinExistence type="predicted"/>
<name>S8EGL6_FOMSC</name>
<dbReference type="OrthoDB" id="3036049at2759"/>
<evidence type="ECO:0000313" key="4">
    <source>
        <dbReference type="Proteomes" id="UP000015241"/>
    </source>
</evidence>
<evidence type="ECO:0000313" key="3">
    <source>
        <dbReference type="EMBL" id="EPT02349.1"/>
    </source>
</evidence>
<accession>S8EGL6</accession>
<dbReference type="SUPFAM" id="SSF54695">
    <property type="entry name" value="POZ domain"/>
    <property type="match status" value="1"/>
</dbReference>
<dbReference type="CDD" id="cd18186">
    <property type="entry name" value="BTB_POZ_ZBTB_KLHL-like"/>
    <property type="match status" value="1"/>
</dbReference>
<dbReference type="Proteomes" id="UP000015241">
    <property type="component" value="Unassembled WGS sequence"/>
</dbReference>
<protein>
    <recommendedName>
        <fullName evidence="2">BTB domain-containing protein</fullName>
    </recommendedName>
</protein>
<reference evidence="3 4" key="1">
    <citation type="journal article" date="2012" name="Science">
        <title>The Paleozoic origin of enzymatic lignin decomposition reconstructed from 31 fungal genomes.</title>
        <authorList>
            <person name="Floudas D."/>
            <person name="Binder M."/>
            <person name="Riley R."/>
            <person name="Barry K."/>
            <person name="Blanchette R.A."/>
            <person name="Henrissat B."/>
            <person name="Martinez A.T."/>
            <person name="Otillar R."/>
            <person name="Spatafora J.W."/>
            <person name="Yadav J.S."/>
            <person name="Aerts A."/>
            <person name="Benoit I."/>
            <person name="Boyd A."/>
            <person name="Carlson A."/>
            <person name="Copeland A."/>
            <person name="Coutinho P.M."/>
            <person name="de Vries R.P."/>
            <person name="Ferreira P."/>
            <person name="Findley K."/>
            <person name="Foster B."/>
            <person name="Gaskell J."/>
            <person name="Glotzer D."/>
            <person name="Gorecki P."/>
            <person name="Heitman J."/>
            <person name="Hesse C."/>
            <person name="Hori C."/>
            <person name="Igarashi K."/>
            <person name="Jurgens J.A."/>
            <person name="Kallen N."/>
            <person name="Kersten P."/>
            <person name="Kohler A."/>
            <person name="Kuees U."/>
            <person name="Kumar T.K.A."/>
            <person name="Kuo A."/>
            <person name="LaButti K."/>
            <person name="Larrondo L.F."/>
            <person name="Lindquist E."/>
            <person name="Ling A."/>
            <person name="Lombard V."/>
            <person name="Lucas S."/>
            <person name="Lundell T."/>
            <person name="Martin R."/>
            <person name="McLaughlin D.J."/>
            <person name="Morgenstern I."/>
            <person name="Morin E."/>
            <person name="Murat C."/>
            <person name="Nagy L.G."/>
            <person name="Nolan M."/>
            <person name="Ohm R.A."/>
            <person name="Patyshakuliyeva A."/>
            <person name="Rokas A."/>
            <person name="Ruiz-Duenas F.J."/>
            <person name="Sabat G."/>
            <person name="Salamov A."/>
            <person name="Samejima M."/>
            <person name="Schmutz J."/>
            <person name="Slot J.C."/>
            <person name="St John F."/>
            <person name="Stenlid J."/>
            <person name="Sun H."/>
            <person name="Sun S."/>
            <person name="Syed K."/>
            <person name="Tsang A."/>
            <person name="Wiebenga A."/>
            <person name="Young D."/>
            <person name="Pisabarro A."/>
            <person name="Eastwood D.C."/>
            <person name="Martin F."/>
            <person name="Cullen D."/>
            <person name="Grigoriev I.V."/>
            <person name="Hibbett D.S."/>
        </authorList>
    </citation>
    <scope>NUCLEOTIDE SEQUENCE</scope>
    <source>
        <strain evidence="4">FP-58527</strain>
    </source>
</reference>
<dbReference type="AlphaFoldDB" id="S8EGL6"/>
<sequence>MRASPQKEDAADGPSLKRPRTDSTISPCQDAYTRDKRFWYPDGNIIVVAQGVAFRVFKSILAGESEVFRDMFQLPTPAPDPPESSGLNTVDDCPVVHVTDTAAEFRSLLDVLLRGMQYIRRRAFSFEEVANCIRLAHKYGFQEILEDSMGELTDWFPADFDSWDSAPGCDSTLDPIVAVNLARLTNNMSVLAIALYLCCQIDVKDLVRGRVRSGNVVDTLSDDDFVRCMHGKALLCTRKVQMVQDVFAHVENPACTRGPRWCNASLDNIMAEQTRCVEEGDADVLAPWNDIIRSHRRRCKPMPKSPLCSPCVAFVIDRETKIRAELWSDLPYLFGLQ</sequence>